<comment type="caution">
    <text evidence="2">The sequence shown here is derived from an EMBL/GenBank/DDBJ whole genome shotgun (WGS) entry which is preliminary data.</text>
</comment>
<dbReference type="EMBL" id="JAKJXP020000111">
    <property type="protein sequence ID" value="KAK7745194.1"/>
    <property type="molecule type" value="Genomic_DNA"/>
</dbReference>
<keyword evidence="3" id="KW-1185">Reference proteome</keyword>
<evidence type="ECO:0000313" key="3">
    <source>
        <dbReference type="Proteomes" id="UP001320420"/>
    </source>
</evidence>
<name>A0AAN9UBG8_9PEZI</name>
<feature type="compositionally biased region" description="Polar residues" evidence="1">
    <location>
        <begin position="244"/>
        <end position="253"/>
    </location>
</feature>
<feature type="region of interest" description="Disordered" evidence="1">
    <location>
        <begin position="148"/>
        <end position="182"/>
    </location>
</feature>
<reference evidence="2 3" key="1">
    <citation type="submission" date="2024-02" db="EMBL/GenBank/DDBJ databases">
        <title>De novo assembly and annotation of 12 fungi associated with fruit tree decline syndrome in Ontario, Canada.</title>
        <authorList>
            <person name="Sulman M."/>
            <person name="Ellouze W."/>
            <person name="Ilyukhin E."/>
        </authorList>
    </citation>
    <scope>NUCLEOTIDE SEQUENCE [LARGE SCALE GENOMIC DNA]</scope>
    <source>
        <strain evidence="2 3">M11/M66-122</strain>
    </source>
</reference>
<proteinExistence type="predicted"/>
<protein>
    <submittedName>
        <fullName evidence="2">Uncharacterized protein</fullName>
    </submittedName>
</protein>
<dbReference type="AlphaFoldDB" id="A0AAN9UBG8"/>
<evidence type="ECO:0000313" key="2">
    <source>
        <dbReference type="EMBL" id="KAK7745194.1"/>
    </source>
</evidence>
<organism evidence="2 3">
    <name type="scientific">Diatrype stigma</name>
    <dbReference type="NCBI Taxonomy" id="117547"/>
    <lineage>
        <taxon>Eukaryota</taxon>
        <taxon>Fungi</taxon>
        <taxon>Dikarya</taxon>
        <taxon>Ascomycota</taxon>
        <taxon>Pezizomycotina</taxon>
        <taxon>Sordariomycetes</taxon>
        <taxon>Xylariomycetidae</taxon>
        <taxon>Xylariales</taxon>
        <taxon>Diatrypaceae</taxon>
        <taxon>Diatrype</taxon>
    </lineage>
</organism>
<accession>A0AAN9UBG8</accession>
<gene>
    <name evidence="2" type="ORF">SLS62_009907</name>
</gene>
<feature type="region of interest" description="Disordered" evidence="1">
    <location>
        <begin position="215"/>
        <end position="253"/>
    </location>
</feature>
<evidence type="ECO:0000256" key="1">
    <source>
        <dbReference type="SAM" id="MobiDB-lite"/>
    </source>
</evidence>
<dbReference type="Proteomes" id="UP001320420">
    <property type="component" value="Unassembled WGS sequence"/>
</dbReference>
<sequence>MIDQLIYKDRFISMISVISDRALPSSSIQYLPASSAFALTDEEMAQSTHDIALCLARAAAIINRGRSLSIADCSEAFGAIKEALIPAYDEAACDAVPWAQCHLYLGHIARALRRLPEAEDAYAEAASTLSDDPAEQDASEEAAANLVHLQKKRKDERRKGRIWANQPLEEPSSPSIASGKSRSQRLHEFLHATWNPEGDLHIQRMPVMRRRPVTVTPTRNAIRYPDGGDSEVRGGPPRLRRTSSRQVHGSSEY</sequence>
<feature type="compositionally biased region" description="Polar residues" evidence="1">
    <location>
        <begin position="172"/>
        <end position="181"/>
    </location>
</feature>
<feature type="compositionally biased region" description="Basic residues" evidence="1">
    <location>
        <begin position="149"/>
        <end position="161"/>
    </location>
</feature>